<dbReference type="PANTHER" id="PTHR12826:SF13">
    <property type="entry name" value="RNA-BINDING PROTEIN PNO1"/>
    <property type="match status" value="1"/>
</dbReference>
<dbReference type="GO" id="GO:0003723">
    <property type="term" value="F:RNA binding"/>
    <property type="evidence" value="ECO:0007669"/>
    <property type="project" value="UniProtKB-KW"/>
</dbReference>
<keyword evidence="3" id="KW-1185">Reference proteome</keyword>
<gene>
    <name evidence="2" type="ORF">SHERM_23224</name>
</gene>
<accession>A0A9N7N641</accession>
<comment type="caution">
    <text evidence="2">The sequence shown here is derived from an EMBL/GenBank/DDBJ whole genome shotgun (WGS) entry which is preliminary data.</text>
</comment>
<dbReference type="GO" id="GO:0005634">
    <property type="term" value="C:nucleus"/>
    <property type="evidence" value="ECO:0007669"/>
    <property type="project" value="TreeGrafter"/>
</dbReference>
<keyword evidence="1" id="KW-0694">RNA-binding</keyword>
<evidence type="ECO:0000313" key="3">
    <source>
        <dbReference type="Proteomes" id="UP001153555"/>
    </source>
</evidence>
<dbReference type="Proteomes" id="UP001153555">
    <property type="component" value="Unassembled WGS sequence"/>
</dbReference>
<dbReference type="AlphaFoldDB" id="A0A9N7N641"/>
<protein>
    <submittedName>
        <fullName evidence="2">RNA-binding KH domain-containing protein</fullName>
    </submittedName>
</protein>
<dbReference type="EMBL" id="CACSLK010027752">
    <property type="protein sequence ID" value="CAA0827529.1"/>
    <property type="molecule type" value="Genomic_DNA"/>
</dbReference>
<proteinExistence type="predicted"/>
<evidence type="ECO:0000313" key="2">
    <source>
        <dbReference type="EMBL" id="CAA0827529.1"/>
    </source>
</evidence>
<dbReference type="OrthoDB" id="1932641at2759"/>
<reference evidence="2" key="1">
    <citation type="submission" date="2019-12" db="EMBL/GenBank/DDBJ databases">
        <authorList>
            <person name="Scholes J."/>
        </authorList>
    </citation>
    <scope>NUCLEOTIDE SEQUENCE</scope>
</reference>
<name>A0A9N7N641_STRHE</name>
<organism evidence="2 3">
    <name type="scientific">Striga hermonthica</name>
    <name type="common">Purple witchweed</name>
    <name type="synonym">Buchnera hermonthica</name>
    <dbReference type="NCBI Taxonomy" id="68872"/>
    <lineage>
        <taxon>Eukaryota</taxon>
        <taxon>Viridiplantae</taxon>
        <taxon>Streptophyta</taxon>
        <taxon>Embryophyta</taxon>
        <taxon>Tracheophyta</taxon>
        <taxon>Spermatophyta</taxon>
        <taxon>Magnoliopsida</taxon>
        <taxon>eudicotyledons</taxon>
        <taxon>Gunneridae</taxon>
        <taxon>Pentapetalae</taxon>
        <taxon>asterids</taxon>
        <taxon>lamiids</taxon>
        <taxon>Lamiales</taxon>
        <taxon>Orobanchaceae</taxon>
        <taxon>Buchnereae</taxon>
        <taxon>Striga</taxon>
    </lineage>
</organism>
<sequence>MDFTLKRSEAPQDFSQDLIFLLNTGFSPSRFAGGGGGRPEIYRSALGLNNTIPGSLIMYLPHTRPKDNCLAIIWLQNHILRHVLEIYTRIYEEVKIGICMNLKDHRVALKTQTDTPDVSKLQNCTYFAHNFMLGFDVINSMALLRMDELYMVSFR</sequence>
<evidence type="ECO:0000256" key="1">
    <source>
        <dbReference type="ARBA" id="ARBA00022884"/>
    </source>
</evidence>
<dbReference type="PANTHER" id="PTHR12826">
    <property type="entry name" value="RIBONUCLEASE Y"/>
    <property type="match status" value="1"/>
</dbReference>